<evidence type="ECO:0008006" key="4">
    <source>
        <dbReference type="Google" id="ProtNLM"/>
    </source>
</evidence>
<dbReference type="Proteomes" id="UP000605733">
    <property type="component" value="Unassembled WGS sequence"/>
</dbReference>
<proteinExistence type="predicted"/>
<protein>
    <recommendedName>
        <fullName evidence="4">DUF1684 domain-containing protein</fullName>
    </recommendedName>
</protein>
<evidence type="ECO:0000313" key="2">
    <source>
        <dbReference type="EMBL" id="GGG33792.1"/>
    </source>
</evidence>
<dbReference type="PANTHER" id="PTHR41913">
    <property type="entry name" value="DUF1684 DOMAIN-CONTAINING PROTEIN"/>
    <property type="match status" value="1"/>
</dbReference>
<comment type="caution">
    <text evidence="2">The sequence shown here is derived from an EMBL/GenBank/DDBJ whole genome shotgun (WGS) entry which is preliminary data.</text>
</comment>
<keyword evidence="3" id="KW-1185">Reference proteome</keyword>
<keyword evidence="1" id="KW-0732">Signal</keyword>
<feature type="signal peptide" evidence="1">
    <location>
        <begin position="1"/>
        <end position="23"/>
    </location>
</feature>
<sequence length="206" mass="24103">MYRIKFSCFCLFIFLFSLNITEAQEIDLTASSKEFQKELNEEYANSEESPLEEKDLKNFSGLEFFEINPEYIVMAEFVRTPAESPFAMRTSTDRMPIYVKYGELYFTLKERGFKLNLYQNQELTQDPEYFDYLFLPITDLTNGISTYGGGRYIDFRIPESKEVILDFNKAYNPYCAYNGKYSCPIPPKENDLDIEILAGVKSFKNN</sequence>
<dbReference type="PANTHER" id="PTHR41913:SF1">
    <property type="entry name" value="DUF1684 DOMAIN-CONTAINING PROTEIN"/>
    <property type="match status" value="1"/>
</dbReference>
<evidence type="ECO:0000256" key="1">
    <source>
        <dbReference type="SAM" id="SignalP"/>
    </source>
</evidence>
<reference evidence="3" key="1">
    <citation type="journal article" date="2019" name="Int. J. Syst. Evol. Microbiol.">
        <title>The Global Catalogue of Microorganisms (GCM) 10K type strain sequencing project: providing services to taxonomists for standard genome sequencing and annotation.</title>
        <authorList>
            <consortium name="The Broad Institute Genomics Platform"/>
            <consortium name="The Broad Institute Genome Sequencing Center for Infectious Disease"/>
            <person name="Wu L."/>
            <person name="Ma J."/>
        </authorList>
    </citation>
    <scope>NUCLEOTIDE SEQUENCE [LARGE SCALE GENOMIC DNA]</scope>
    <source>
        <strain evidence="3">CGMCC 1.15422</strain>
    </source>
</reference>
<gene>
    <name evidence="2" type="ORF">GCM10011532_16840</name>
</gene>
<evidence type="ECO:0000313" key="3">
    <source>
        <dbReference type="Proteomes" id="UP000605733"/>
    </source>
</evidence>
<organism evidence="2 3">
    <name type="scientific">Christiangramia forsetii</name>
    <dbReference type="NCBI Taxonomy" id="411153"/>
    <lineage>
        <taxon>Bacteria</taxon>
        <taxon>Pseudomonadati</taxon>
        <taxon>Bacteroidota</taxon>
        <taxon>Flavobacteriia</taxon>
        <taxon>Flavobacteriales</taxon>
        <taxon>Flavobacteriaceae</taxon>
        <taxon>Christiangramia</taxon>
    </lineage>
</organism>
<dbReference type="InterPro" id="IPR012467">
    <property type="entry name" value="DUF1684"/>
</dbReference>
<dbReference type="EMBL" id="BMIX01000003">
    <property type="protein sequence ID" value="GGG33792.1"/>
    <property type="molecule type" value="Genomic_DNA"/>
</dbReference>
<dbReference type="Pfam" id="PF07920">
    <property type="entry name" value="DUF1684"/>
    <property type="match status" value="1"/>
</dbReference>
<feature type="chain" id="PRO_5046576254" description="DUF1684 domain-containing protein" evidence="1">
    <location>
        <begin position="24"/>
        <end position="206"/>
    </location>
</feature>
<dbReference type="RefSeq" id="WP_011708412.1">
    <property type="nucleotide sequence ID" value="NZ_BMIX01000003.1"/>
</dbReference>
<accession>A0ABQ1WMR2</accession>
<name>A0ABQ1WMR2_9FLAO</name>